<name>A0A3D9C5I5_9FLAO</name>
<accession>A0A3D9C5I5</accession>
<dbReference type="AlphaFoldDB" id="A0A3D9C5I5"/>
<comment type="caution">
    <text evidence="1">The sequence shown here is derived from an EMBL/GenBank/DDBJ whole genome shotgun (WGS) entry which is preliminary data.</text>
</comment>
<keyword evidence="2" id="KW-1185">Reference proteome</keyword>
<evidence type="ECO:0000313" key="2">
    <source>
        <dbReference type="Proteomes" id="UP000256686"/>
    </source>
</evidence>
<reference evidence="2" key="1">
    <citation type="submission" date="2018-06" db="EMBL/GenBank/DDBJ databases">
        <authorList>
            <person name="Lum Nde A."/>
            <person name="Hugo C."/>
        </authorList>
    </citation>
    <scope>NUCLEOTIDE SEQUENCE [LARGE SCALE GENOMIC DNA]</scope>
    <source>
        <strain evidence="2">1_F178</strain>
    </source>
</reference>
<gene>
    <name evidence="1" type="ORF">DRF65_19205</name>
</gene>
<dbReference type="RefSeq" id="WP_115972363.1">
    <property type="nucleotide sequence ID" value="NZ_QNVT01000021.1"/>
</dbReference>
<protein>
    <submittedName>
        <fullName evidence="1">Uncharacterized protein</fullName>
    </submittedName>
</protein>
<organism evidence="1 2">
    <name type="scientific">Chryseobacterium pennae</name>
    <dbReference type="NCBI Taxonomy" id="2258962"/>
    <lineage>
        <taxon>Bacteria</taxon>
        <taxon>Pseudomonadati</taxon>
        <taxon>Bacteroidota</taxon>
        <taxon>Flavobacteriia</taxon>
        <taxon>Flavobacteriales</taxon>
        <taxon>Weeksellaceae</taxon>
        <taxon>Chryseobacterium group</taxon>
        <taxon>Chryseobacterium</taxon>
    </lineage>
</organism>
<dbReference type="EMBL" id="QNVT01000021">
    <property type="protein sequence ID" value="REC60741.1"/>
    <property type="molecule type" value="Genomic_DNA"/>
</dbReference>
<sequence>MEEIRLVNEVVTELLDSGYSANFGLMEYLSSLKPVKEIADISGSDFNIDGVYCCHENEYNSEIVYVFAISCAKYDLKGISTSISIVDNSFSFSELFEKMKEMYRRIF</sequence>
<evidence type="ECO:0000313" key="1">
    <source>
        <dbReference type="EMBL" id="REC60741.1"/>
    </source>
</evidence>
<proteinExistence type="predicted"/>
<dbReference type="Proteomes" id="UP000256686">
    <property type="component" value="Unassembled WGS sequence"/>
</dbReference>